<keyword evidence="2" id="KW-0677">Repeat</keyword>
<protein>
    <recommendedName>
        <fullName evidence="4">peptidylprolyl isomerase</fullName>
        <ecNumber evidence="4">5.2.1.8</ecNumber>
    </recommendedName>
</protein>
<evidence type="ECO:0000256" key="3">
    <source>
        <dbReference type="ARBA" id="ARBA00022803"/>
    </source>
</evidence>
<name>A0A8C4QF50_EPTBU</name>
<dbReference type="InterPro" id="IPR001179">
    <property type="entry name" value="PPIase_FKBP_dom"/>
</dbReference>
<evidence type="ECO:0000256" key="2">
    <source>
        <dbReference type="ARBA" id="ARBA00022737"/>
    </source>
</evidence>
<evidence type="ECO:0000259" key="6">
    <source>
        <dbReference type="PROSITE" id="PS50059"/>
    </source>
</evidence>
<dbReference type="PANTHER" id="PTHR46674">
    <property type="entry name" value="INACTIVE PEPTIDYL-PROLYL CIS-TRANS ISOMERASE FKBP6"/>
    <property type="match status" value="1"/>
</dbReference>
<organism evidence="7 8">
    <name type="scientific">Eptatretus burgeri</name>
    <name type="common">Inshore hagfish</name>
    <dbReference type="NCBI Taxonomy" id="7764"/>
    <lineage>
        <taxon>Eukaryota</taxon>
        <taxon>Metazoa</taxon>
        <taxon>Chordata</taxon>
        <taxon>Craniata</taxon>
        <taxon>Vertebrata</taxon>
        <taxon>Cyclostomata</taxon>
        <taxon>Myxini</taxon>
        <taxon>Myxiniformes</taxon>
        <taxon>Myxinidae</taxon>
        <taxon>Eptatretinae</taxon>
        <taxon>Eptatretus</taxon>
    </lineage>
</organism>
<dbReference type="Gene3D" id="3.10.50.40">
    <property type="match status" value="1"/>
</dbReference>
<dbReference type="InterPro" id="IPR046357">
    <property type="entry name" value="PPIase_dom_sf"/>
</dbReference>
<dbReference type="EC" id="5.2.1.8" evidence="4"/>
<comment type="similarity">
    <text evidence="1">Belongs to the FKBP6 family.</text>
</comment>
<dbReference type="InterPro" id="IPR042282">
    <property type="entry name" value="FKBP6/shu"/>
</dbReference>
<dbReference type="PROSITE" id="PS50059">
    <property type="entry name" value="FKBP_PPIASE"/>
    <property type="match status" value="1"/>
</dbReference>
<dbReference type="GO" id="GO:0003755">
    <property type="term" value="F:peptidyl-prolyl cis-trans isomerase activity"/>
    <property type="evidence" value="ECO:0007669"/>
    <property type="project" value="UniProtKB-KW"/>
</dbReference>
<dbReference type="Pfam" id="PF00254">
    <property type="entry name" value="FKBP_C"/>
    <property type="match status" value="1"/>
</dbReference>
<evidence type="ECO:0000256" key="5">
    <source>
        <dbReference type="SAM" id="MobiDB-lite"/>
    </source>
</evidence>
<evidence type="ECO:0000313" key="7">
    <source>
        <dbReference type="Ensembl" id="ENSEBUP00000014072.1"/>
    </source>
</evidence>
<dbReference type="PANTHER" id="PTHR46674:SF1">
    <property type="entry name" value="INACTIVE PEPTIDYL-PROLYL CIS-TRANS ISOMERASE FKBP6"/>
    <property type="match status" value="1"/>
</dbReference>
<sequence length="404" mass="45108">MINSQSQQVPQVQAAMAASFGPSQVAIRRLDQNAVTDPKPKPEPEPEAEAEFDSSDDDESFFLFGKKEEDPAINLRKPLDLQSFVAGGESSILELEELCQPLIPKTTSNLATGDCCMEQMRSLCLGVFNDDDPDEVNVTPFDKLARSMFDLSGDGGVLKCILHPGIGDVIPKTAAVRVHYNFYLEYSDEPFDSSRLRNERVRLRLGKGEILPGLEVALCSMRVDELSQFLVYPAYAYGALGCSPRIPSNATLLMEVELLAFFDYSLVDEFYSMTAEERQHVPLEKILLVAAKEREAGNILFRGNQFGPASRKYLKAYVMQSEFALAQDCFFRAHLLAPLNSTIIAQLKHVNEKWQQFRELEKDLYGRMFKSASSSQVVKVAASNVTQGVGLDEASKMIFRKNMQ</sequence>
<proteinExistence type="inferred from homology"/>
<feature type="compositionally biased region" description="Acidic residues" evidence="5">
    <location>
        <begin position="45"/>
        <end position="55"/>
    </location>
</feature>
<reference evidence="7" key="1">
    <citation type="submission" date="2025-08" db="UniProtKB">
        <authorList>
            <consortium name="Ensembl"/>
        </authorList>
    </citation>
    <scope>IDENTIFICATION</scope>
</reference>
<keyword evidence="4" id="KW-0413">Isomerase</keyword>
<dbReference type="Ensembl" id="ENSEBUT00000014648.1">
    <property type="protein sequence ID" value="ENSEBUP00000014072.1"/>
    <property type="gene ID" value="ENSEBUG00000008866.1"/>
</dbReference>
<feature type="region of interest" description="Disordered" evidence="5">
    <location>
        <begin position="27"/>
        <end position="55"/>
    </location>
</feature>
<dbReference type="GeneTree" id="ENSGT00940000158514"/>
<evidence type="ECO:0000256" key="1">
    <source>
        <dbReference type="ARBA" id="ARBA00009648"/>
    </source>
</evidence>
<keyword evidence="4" id="KW-0697">Rotamase</keyword>
<evidence type="ECO:0000313" key="8">
    <source>
        <dbReference type="Proteomes" id="UP000694388"/>
    </source>
</evidence>
<keyword evidence="3" id="KW-0802">TPR repeat</keyword>
<dbReference type="SUPFAM" id="SSF54534">
    <property type="entry name" value="FKBP-like"/>
    <property type="match status" value="1"/>
</dbReference>
<keyword evidence="8" id="KW-1185">Reference proteome</keyword>
<accession>A0A8C4QF50</accession>
<evidence type="ECO:0000256" key="4">
    <source>
        <dbReference type="PROSITE-ProRule" id="PRU00277"/>
    </source>
</evidence>
<reference evidence="7" key="2">
    <citation type="submission" date="2025-09" db="UniProtKB">
        <authorList>
            <consortium name="Ensembl"/>
        </authorList>
    </citation>
    <scope>IDENTIFICATION</scope>
</reference>
<dbReference type="Proteomes" id="UP000694388">
    <property type="component" value="Unplaced"/>
</dbReference>
<feature type="domain" description="PPIase FKBP-type" evidence="6">
    <location>
        <begin position="173"/>
        <end position="262"/>
    </location>
</feature>
<dbReference type="AlphaFoldDB" id="A0A8C4QF50"/>
<comment type="catalytic activity">
    <reaction evidence="4">
        <text>[protein]-peptidylproline (omega=180) = [protein]-peptidylproline (omega=0)</text>
        <dbReference type="Rhea" id="RHEA:16237"/>
        <dbReference type="Rhea" id="RHEA-COMP:10747"/>
        <dbReference type="Rhea" id="RHEA-COMP:10748"/>
        <dbReference type="ChEBI" id="CHEBI:83833"/>
        <dbReference type="ChEBI" id="CHEBI:83834"/>
        <dbReference type="EC" id="5.2.1.8"/>
    </reaction>
</comment>